<name>A0ABM9XMT0_9CORY</name>
<accession>A0ABM9XMT0</accession>
<organism evidence="1 2">
    <name type="scientific">Corynebacterium glucuronolyticum ATCC 51866</name>
    <dbReference type="NCBI Taxonomy" id="548478"/>
    <lineage>
        <taxon>Bacteria</taxon>
        <taxon>Bacillati</taxon>
        <taxon>Actinomycetota</taxon>
        <taxon>Actinomycetes</taxon>
        <taxon>Mycobacteriales</taxon>
        <taxon>Corynebacteriaceae</taxon>
        <taxon>Corynebacterium</taxon>
    </lineage>
</organism>
<dbReference type="EMBL" id="ACHF01000105">
    <property type="protein sequence ID" value="EEI62479.1"/>
    <property type="molecule type" value="Genomic_DNA"/>
</dbReference>
<evidence type="ECO:0000313" key="2">
    <source>
        <dbReference type="Proteomes" id="UP000006237"/>
    </source>
</evidence>
<keyword evidence="2" id="KW-1185">Reference proteome</keyword>
<reference evidence="1 2" key="1">
    <citation type="submission" date="2009-01" db="EMBL/GenBank/DDBJ databases">
        <authorList>
            <person name="Qin X."/>
            <person name="Bachman B."/>
            <person name="Battles P."/>
            <person name="Bell A."/>
            <person name="Bess C."/>
            <person name="Bickham C."/>
            <person name="Chaboub L."/>
            <person name="Chen D."/>
            <person name="Coyle M."/>
            <person name="Deiros D.R."/>
            <person name="Dinh H."/>
            <person name="Forbes L."/>
            <person name="Fowler G."/>
            <person name="Francisco L."/>
            <person name="Fu Q."/>
            <person name="Gubbala S."/>
            <person name="Hale W."/>
            <person name="Han Y."/>
            <person name="Hemphill L."/>
            <person name="Highlander S.K."/>
            <person name="Hirani K."/>
            <person name="Hogues M."/>
            <person name="Jackson L."/>
            <person name="Jakkamsetti A."/>
            <person name="Javaid M."/>
            <person name="Jiang H."/>
            <person name="Korchina V."/>
            <person name="Kovar C."/>
            <person name="Lara F."/>
            <person name="Lee S."/>
            <person name="Mata R."/>
            <person name="Mathew T."/>
            <person name="Moen C."/>
            <person name="Morales K."/>
            <person name="Munidasa M."/>
            <person name="Nazareth L."/>
            <person name="Ngo R."/>
            <person name="Nguyen L."/>
            <person name="Okwuonu G."/>
            <person name="Ongeri F."/>
            <person name="Patil S."/>
            <person name="Petrosino J."/>
            <person name="Pham C."/>
            <person name="Pham P."/>
            <person name="Pu L.-L."/>
            <person name="Puazo M."/>
            <person name="Raj R."/>
            <person name="Reid J."/>
            <person name="Rouhana J."/>
            <person name="Saada N."/>
            <person name="Shang Y."/>
            <person name="Simmons D."/>
            <person name="Thornton R."/>
            <person name="Warren J."/>
            <person name="Weissenberger G."/>
            <person name="Zhang J."/>
            <person name="Zhang L."/>
            <person name="Zhou C."/>
            <person name="Zhu D."/>
            <person name="Muzny D."/>
            <person name="Worley K."/>
            <person name="Gibbs R."/>
        </authorList>
    </citation>
    <scope>NUCLEOTIDE SEQUENCE [LARGE SCALE GENOMIC DNA]</scope>
    <source>
        <strain evidence="1 2">ATCC 51866</strain>
    </source>
</reference>
<proteinExistence type="predicted"/>
<comment type="caution">
    <text evidence="1">The sequence shown here is derived from an EMBL/GenBank/DDBJ whole genome shotgun (WGS) entry which is preliminary data.</text>
</comment>
<sequence>MRPRLNVSEETSISIVGAHRLEEETVEDQFLKKTSTHSIAPIEQAISLPGRLS</sequence>
<protein>
    <submittedName>
        <fullName evidence="1">Uncharacterized protein</fullName>
    </submittedName>
</protein>
<evidence type="ECO:0000313" key="1">
    <source>
        <dbReference type="EMBL" id="EEI62479.1"/>
    </source>
</evidence>
<dbReference type="Proteomes" id="UP000006237">
    <property type="component" value="Unassembled WGS sequence"/>
</dbReference>
<gene>
    <name evidence="1" type="ORF">HMPREF0293_2060</name>
</gene>